<evidence type="ECO:0000256" key="1">
    <source>
        <dbReference type="SAM" id="SignalP"/>
    </source>
</evidence>
<evidence type="ECO:0000313" key="3">
    <source>
        <dbReference type="Proteomes" id="UP000298652"/>
    </source>
</evidence>
<evidence type="ECO:0000313" key="2">
    <source>
        <dbReference type="EMBL" id="TKW03646.1"/>
    </source>
</evidence>
<proteinExistence type="predicted"/>
<gene>
    <name evidence="2" type="ORF">SEVIR_7G054209v2</name>
</gene>
<dbReference type="Gramene" id="TKW03646">
    <property type="protein sequence ID" value="TKW03646"/>
    <property type="gene ID" value="SEVIR_7G054209v2"/>
</dbReference>
<keyword evidence="1" id="KW-0732">Signal</keyword>
<name>A0A4V6D749_SETVI</name>
<feature type="chain" id="PRO_5020762203" description="Secreted protein" evidence="1">
    <location>
        <begin position="19"/>
        <end position="69"/>
    </location>
</feature>
<dbReference type="EMBL" id="CM016558">
    <property type="protein sequence ID" value="TKW03646.1"/>
    <property type="molecule type" value="Genomic_DNA"/>
</dbReference>
<feature type="signal peptide" evidence="1">
    <location>
        <begin position="1"/>
        <end position="18"/>
    </location>
</feature>
<sequence length="69" mass="8345">MYNCTIFLHFLLFHCTVAMLRKSCNVFLRLNISPTEHLGLRLWMMCFRRFLIFDMAKMLTEDVACSMYR</sequence>
<dbReference type="AlphaFoldDB" id="A0A4V6D749"/>
<organism evidence="2 3">
    <name type="scientific">Setaria viridis</name>
    <name type="common">Green bristlegrass</name>
    <name type="synonym">Setaria italica subsp. viridis</name>
    <dbReference type="NCBI Taxonomy" id="4556"/>
    <lineage>
        <taxon>Eukaryota</taxon>
        <taxon>Viridiplantae</taxon>
        <taxon>Streptophyta</taxon>
        <taxon>Embryophyta</taxon>
        <taxon>Tracheophyta</taxon>
        <taxon>Spermatophyta</taxon>
        <taxon>Magnoliopsida</taxon>
        <taxon>Liliopsida</taxon>
        <taxon>Poales</taxon>
        <taxon>Poaceae</taxon>
        <taxon>PACMAD clade</taxon>
        <taxon>Panicoideae</taxon>
        <taxon>Panicodae</taxon>
        <taxon>Paniceae</taxon>
        <taxon>Cenchrinae</taxon>
        <taxon>Setaria</taxon>
    </lineage>
</organism>
<reference evidence="2" key="1">
    <citation type="submission" date="2019-03" db="EMBL/GenBank/DDBJ databases">
        <title>WGS assembly of Setaria viridis.</title>
        <authorList>
            <person name="Huang P."/>
            <person name="Jenkins J."/>
            <person name="Grimwood J."/>
            <person name="Barry K."/>
            <person name="Healey A."/>
            <person name="Mamidi S."/>
            <person name="Sreedasyam A."/>
            <person name="Shu S."/>
            <person name="Feldman M."/>
            <person name="Wu J."/>
            <person name="Yu Y."/>
            <person name="Chen C."/>
            <person name="Johnson J."/>
            <person name="Rokhsar D."/>
            <person name="Baxter I."/>
            <person name="Schmutz J."/>
            <person name="Brutnell T."/>
            <person name="Kellogg E."/>
        </authorList>
    </citation>
    <scope>NUCLEOTIDE SEQUENCE [LARGE SCALE GENOMIC DNA]</scope>
</reference>
<evidence type="ECO:0008006" key="4">
    <source>
        <dbReference type="Google" id="ProtNLM"/>
    </source>
</evidence>
<dbReference type="Proteomes" id="UP000298652">
    <property type="component" value="Chromosome 7"/>
</dbReference>
<protein>
    <recommendedName>
        <fullName evidence="4">Secreted protein</fullName>
    </recommendedName>
</protein>
<accession>A0A4V6D749</accession>
<keyword evidence="3" id="KW-1185">Reference proteome</keyword>